<name>A0ABW3X4N3_9HYPH</name>
<sequence>MTVPTLDDVRAAWMRLPAEKRDEIGLLAVDLVFQGFLYGDLVPEEDQALSDHDARDLAGDRENDRLNEIHRTVTAALPDLLGPNGAHPAWVECTLKAVG</sequence>
<evidence type="ECO:0000313" key="2">
    <source>
        <dbReference type="Proteomes" id="UP001597176"/>
    </source>
</evidence>
<evidence type="ECO:0000313" key="1">
    <source>
        <dbReference type="EMBL" id="MFD1304115.1"/>
    </source>
</evidence>
<protein>
    <submittedName>
        <fullName evidence="1">Uncharacterized protein</fullName>
    </submittedName>
</protein>
<comment type="caution">
    <text evidence="1">The sequence shown here is derived from an EMBL/GenBank/DDBJ whole genome shotgun (WGS) entry which is preliminary data.</text>
</comment>
<gene>
    <name evidence="1" type="ORF">ACFQ4G_21385</name>
</gene>
<reference evidence="2" key="1">
    <citation type="journal article" date="2019" name="Int. J. Syst. Evol. Microbiol.">
        <title>The Global Catalogue of Microorganisms (GCM) 10K type strain sequencing project: providing services to taxonomists for standard genome sequencing and annotation.</title>
        <authorList>
            <consortium name="The Broad Institute Genomics Platform"/>
            <consortium name="The Broad Institute Genome Sequencing Center for Infectious Disease"/>
            <person name="Wu L."/>
            <person name="Ma J."/>
        </authorList>
    </citation>
    <scope>NUCLEOTIDE SEQUENCE [LARGE SCALE GENOMIC DNA]</scope>
    <source>
        <strain evidence="2">CCUG 56108</strain>
    </source>
</reference>
<dbReference type="Proteomes" id="UP001597176">
    <property type="component" value="Unassembled WGS sequence"/>
</dbReference>
<accession>A0ABW3X4N3</accession>
<organism evidence="1 2">
    <name type="scientific">Methylobacterium marchantiae</name>
    <dbReference type="NCBI Taxonomy" id="600331"/>
    <lineage>
        <taxon>Bacteria</taxon>
        <taxon>Pseudomonadati</taxon>
        <taxon>Pseudomonadota</taxon>
        <taxon>Alphaproteobacteria</taxon>
        <taxon>Hyphomicrobiales</taxon>
        <taxon>Methylobacteriaceae</taxon>
        <taxon>Methylobacterium</taxon>
    </lineage>
</organism>
<keyword evidence="2" id="KW-1185">Reference proteome</keyword>
<proteinExistence type="predicted"/>
<dbReference type="EMBL" id="JBHTND010000054">
    <property type="protein sequence ID" value="MFD1304115.1"/>
    <property type="molecule type" value="Genomic_DNA"/>
</dbReference>
<dbReference type="RefSeq" id="WP_238209291.1">
    <property type="nucleotide sequence ID" value="NZ_JBHTND010000054.1"/>
</dbReference>